<accession>A0ABM9D4X8</accession>
<evidence type="ECO:0000256" key="3">
    <source>
        <dbReference type="ARBA" id="ARBA00022475"/>
    </source>
</evidence>
<evidence type="ECO:0000256" key="5">
    <source>
        <dbReference type="ARBA" id="ARBA00022989"/>
    </source>
</evidence>
<dbReference type="Pfam" id="PF03350">
    <property type="entry name" value="UPF0114"/>
    <property type="match status" value="1"/>
</dbReference>
<dbReference type="NCBIfam" id="TIGR00645">
    <property type="entry name" value="HI0507"/>
    <property type="match status" value="1"/>
</dbReference>
<protein>
    <recommendedName>
        <fullName evidence="7">UPF0114 protein GEAMG1_0459</fullName>
    </recommendedName>
</protein>
<evidence type="ECO:0000256" key="6">
    <source>
        <dbReference type="ARBA" id="ARBA00023136"/>
    </source>
</evidence>
<evidence type="ECO:0000313" key="8">
    <source>
        <dbReference type="EMBL" id="CAH2030281.1"/>
    </source>
</evidence>
<keyword evidence="6 7" id="KW-0472">Membrane</keyword>
<dbReference type="PANTHER" id="PTHR38596">
    <property type="entry name" value="UPF0114 PROTEIN YQHA"/>
    <property type="match status" value="1"/>
</dbReference>
<proteinExistence type="inferred from homology"/>
<evidence type="ECO:0000256" key="1">
    <source>
        <dbReference type="ARBA" id="ARBA00004651"/>
    </source>
</evidence>
<reference evidence="8 9" key="1">
    <citation type="submission" date="2022-03" db="EMBL/GenBank/DDBJ databases">
        <authorList>
            <person name="Koch H."/>
        </authorList>
    </citation>
    <scope>NUCLEOTIDE SEQUENCE [LARGE SCALE GENOMIC DNA]</scope>
    <source>
        <strain evidence="8 9">G1</strain>
    </source>
</reference>
<feature type="transmembrane region" description="Helical" evidence="7">
    <location>
        <begin position="55"/>
        <end position="77"/>
    </location>
</feature>
<evidence type="ECO:0000256" key="4">
    <source>
        <dbReference type="ARBA" id="ARBA00022692"/>
    </source>
</evidence>
<comment type="similarity">
    <text evidence="2 7">Belongs to the UPF0114 family.</text>
</comment>
<feature type="transmembrane region" description="Helical" evidence="7">
    <location>
        <begin position="111"/>
        <end position="132"/>
    </location>
</feature>
<keyword evidence="3 7" id="KW-1003">Cell membrane</keyword>
<comment type="subcellular location">
    <subcellularLocation>
        <location evidence="1 7">Cell membrane</location>
        <topology evidence="1 7">Multi-pass membrane protein</topology>
    </subcellularLocation>
</comment>
<evidence type="ECO:0000313" key="9">
    <source>
        <dbReference type="Proteomes" id="UP001295463"/>
    </source>
</evidence>
<evidence type="ECO:0000256" key="2">
    <source>
        <dbReference type="ARBA" id="ARBA00005774"/>
    </source>
</evidence>
<keyword evidence="5 7" id="KW-1133">Transmembrane helix</keyword>
<dbReference type="Proteomes" id="UP001295463">
    <property type="component" value="Chromosome"/>
</dbReference>
<keyword evidence="9" id="KW-1185">Reference proteome</keyword>
<dbReference type="EMBL" id="OW150024">
    <property type="protein sequence ID" value="CAH2030281.1"/>
    <property type="molecule type" value="Genomic_DNA"/>
</dbReference>
<keyword evidence="4 7" id="KW-0812">Transmembrane</keyword>
<dbReference type="PANTHER" id="PTHR38596:SF1">
    <property type="entry name" value="UPF0114 PROTEIN YQHA"/>
    <property type="match status" value="1"/>
</dbReference>
<organism evidence="8 9">
    <name type="scientific">Trichlorobacter ammonificans</name>
    <dbReference type="NCBI Taxonomy" id="2916410"/>
    <lineage>
        <taxon>Bacteria</taxon>
        <taxon>Pseudomonadati</taxon>
        <taxon>Thermodesulfobacteriota</taxon>
        <taxon>Desulfuromonadia</taxon>
        <taxon>Geobacterales</taxon>
        <taxon>Geobacteraceae</taxon>
        <taxon>Trichlorobacter</taxon>
    </lineage>
</organism>
<evidence type="ECO:0000256" key="7">
    <source>
        <dbReference type="HAMAP-Rule" id="MF_00143"/>
    </source>
</evidence>
<dbReference type="InterPro" id="IPR020761">
    <property type="entry name" value="UPF0114_bac"/>
</dbReference>
<dbReference type="HAMAP" id="MF_00143">
    <property type="entry name" value="UPF0114"/>
    <property type="match status" value="1"/>
</dbReference>
<sequence length="171" mass="19020">MPTFLSRMIFFSRWTQLPLYLGLIVAQVVYAYKFLKELARLVMGTATGTLGETEIMLVVLGLVDIVMIANLLIMIIIGGYDIFVSRVDVDGHPDQPEWLNHVNAGVLKVKLSMAIISISSIHLLTSFMNMAKVSDRDLVAQASIHVVFLLSALIMAWIDKISTQAHPDPQH</sequence>
<name>A0ABM9D4X8_9BACT</name>
<feature type="transmembrane region" description="Helical" evidence="7">
    <location>
        <begin position="138"/>
        <end position="158"/>
    </location>
</feature>
<gene>
    <name evidence="8" type="ORF">GEAMG1_0459</name>
</gene>
<dbReference type="InterPro" id="IPR005134">
    <property type="entry name" value="UPF0114"/>
</dbReference>
<dbReference type="RefSeq" id="WP_305731229.1">
    <property type="nucleotide sequence ID" value="NZ_OW150024.1"/>
</dbReference>